<evidence type="ECO:0000313" key="4">
    <source>
        <dbReference type="EMBL" id="MYL84987.1"/>
    </source>
</evidence>
<feature type="domain" description="Nudix hydrolase" evidence="3">
    <location>
        <begin position="33"/>
        <end position="162"/>
    </location>
</feature>
<dbReference type="Proteomes" id="UP000482487">
    <property type="component" value="Unassembled WGS sequence"/>
</dbReference>
<keyword evidence="5" id="KW-1185">Reference proteome</keyword>
<evidence type="ECO:0000256" key="2">
    <source>
        <dbReference type="ARBA" id="ARBA00022801"/>
    </source>
</evidence>
<organism evidence="4 5">
    <name type="scientific">Solidesulfovibrio aerotolerans</name>
    <dbReference type="NCBI Taxonomy" id="295255"/>
    <lineage>
        <taxon>Bacteria</taxon>
        <taxon>Pseudomonadati</taxon>
        <taxon>Thermodesulfobacteriota</taxon>
        <taxon>Desulfovibrionia</taxon>
        <taxon>Desulfovibrionales</taxon>
        <taxon>Desulfovibrionaceae</taxon>
        <taxon>Solidesulfovibrio</taxon>
    </lineage>
</organism>
<evidence type="ECO:0000313" key="5">
    <source>
        <dbReference type="Proteomes" id="UP000482487"/>
    </source>
</evidence>
<sequence length="162" mass="18738">MINCLKYYIVRITMTATLIIQHALHNISLQRFPPFCSSLALIEDDGKYLVVYHRIYKQYTFPGGYVRLHENPAIAVQREIKEEAGLDIVPEYIVGAYENKSGVKSVNVVYKCNTNTGKLLCNYEGKCEWLSEHVFADKLIYHCKEALKDYKENKYSMNNSQV</sequence>
<dbReference type="GO" id="GO:0016787">
    <property type="term" value="F:hydrolase activity"/>
    <property type="evidence" value="ECO:0007669"/>
    <property type="project" value="UniProtKB-KW"/>
</dbReference>
<dbReference type="CDD" id="cd02883">
    <property type="entry name" value="NUDIX_Hydrolase"/>
    <property type="match status" value="1"/>
</dbReference>
<dbReference type="OrthoDB" id="9810648at2"/>
<dbReference type="InterPro" id="IPR020084">
    <property type="entry name" value="NUDIX_hydrolase_CS"/>
</dbReference>
<dbReference type="Gene3D" id="3.90.79.10">
    <property type="entry name" value="Nucleoside Triphosphate Pyrophosphohydrolase"/>
    <property type="match status" value="1"/>
</dbReference>
<evidence type="ECO:0000259" key="3">
    <source>
        <dbReference type="PROSITE" id="PS51462"/>
    </source>
</evidence>
<dbReference type="EMBL" id="WVUD01000049">
    <property type="protein sequence ID" value="MYL84987.1"/>
    <property type="molecule type" value="Genomic_DNA"/>
</dbReference>
<evidence type="ECO:0000256" key="1">
    <source>
        <dbReference type="ARBA" id="ARBA00001946"/>
    </source>
</evidence>
<dbReference type="PROSITE" id="PS00893">
    <property type="entry name" value="NUDIX_BOX"/>
    <property type="match status" value="1"/>
</dbReference>
<protein>
    <submittedName>
        <fullName evidence="4">NUDIX domain-containing protein</fullName>
    </submittedName>
</protein>
<dbReference type="SUPFAM" id="SSF55811">
    <property type="entry name" value="Nudix"/>
    <property type="match status" value="1"/>
</dbReference>
<proteinExistence type="predicted"/>
<name>A0A7C9ITU7_9BACT</name>
<dbReference type="PANTHER" id="PTHR43046:SF14">
    <property type="entry name" value="MUTT_NUDIX FAMILY PROTEIN"/>
    <property type="match status" value="1"/>
</dbReference>
<reference evidence="4 5" key="1">
    <citation type="submission" date="2020-01" db="EMBL/GenBank/DDBJ databases">
        <title>Genome sequence of Desulfovibrio aerotolerans DSM 16695(T).</title>
        <authorList>
            <person name="Karnachuk O."/>
            <person name="Avakyan M."/>
            <person name="Mardanov A."/>
            <person name="Kadnikov V."/>
            <person name="Ravin N."/>
        </authorList>
    </citation>
    <scope>NUCLEOTIDE SEQUENCE [LARGE SCALE GENOMIC DNA]</scope>
    <source>
        <strain evidence="4 5">DSM 16695</strain>
    </source>
</reference>
<dbReference type="InterPro" id="IPR015797">
    <property type="entry name" value="NUDIX_hydrolase-like_dom_sf"/>
</dbReference>
<dbReference type="InterPro" id="IPR000086">
    <property type="entry name" value="NUDIX_hydrolase_dom"/>
</dbReference>
<accession>A0A7C9ITU7</accession>
<dbReference type="RefSeq" id="WP_160963532.1">
    <property type="nucleotide sequence ID" value="NZ_WVUD01000049.1"/>
</dbReference>
<keyword evidence="2" id="KW-0378">Hydrolase</keyword>
<gene>
    <name evidence="4" type="ORF">GTA51_17900</name>
</gene>
<comment type="caution">
    <text evidence="4">The sequence shown here is derived from an EMBL/GenBank/DDBJ whole genome shotgun (WGS) entry which is preliminary data.</text>
</comment>
<dbReference type="AlphaFoldDB" id="A0A7C9ITU7"/>
<dbReference type="PROSITE" id="PS51462">
    <property type="entry name" value="NUDIX"/>
    <property type="match status" value="1"/>
</dbReference>
<dbReference type="PANTHER" id="PTHR43046">
    <property type="entry name" value="GDP-MANNOSE MANNOSYL HYDROLASE"/>
    <property type="match status" value="1"/>
</dbReference>
<comment type="cofactor">
    <cofactor evidence="1">
        <name>Mg(2+)</name>
        <dbReference type="ChEBI" id="CHEBI:18420"/>
    </cofactor>
</comment>
<dbReference type="Pfam" id="PF00293">
    <property type="entry name" value="NUDIX"/>
    <property type="match status" value="1"/>
</dbReference>